<dbReference type="InterPro" id="IPR036844">
    <property type="entry name" value="Hint_dom_sf"/>
</dbReference>
<proteinExistence type="predicted"/>
<name>A0AAN0RJ74_9RHOB</name>
<gene>
    <name evidence="2" type="ORF">RCA23_c15990</name>
</gene>
<dbReference type="AlphaFoldDB" id="A0AAN0RJ74"/>
<evidence type="ECO:0000259" key="1">
    <source>
        <dbReference type="Pfam" id="PF13403"/>
    </source>
</evidence>
<dbReference type="PROSITE" id="PS50817">
    <property type="entry name" value="INTEIN_N_TER"/>
    <property type="match status" value="1"/>
</dbReference>
<organism evidence="2 3">
    <name type="scientific">Planktomarina temperata RCA23</name>
    <dbReference type="NCBI Taxonomy" id="666509"/>
    <lineage>
        <taxon>Bacteria</taxon>
        <taxon>Pseudomonadati</taxon>
        <taxon>Pseudomonadota</taxon>
        <taxon>Alphaproteobacteria</taxon>
        <taxon>Rhodobacterales</taxon>
        <taxon>Paracoccaceae</taxon>
        <taxon>Planktomarina</taxon>
    </lineage>
</organism>
<dbReference type="InterPro" id="IPR006141">
    <property type="entry name" value="Intein_N"/>
</dbReference>
<evidence type="ECO:0000313" key="3">
    <source>
        <dbReference type="Proteomes" id="UP000028680"/>
    </source>
</evidence>
<dbReference type="EMBL" id="CP003984">
    <property type="protein sequence ID" value="AII87136.1"/>
    <property type="molecule type" value="Genomic_DNA"/>
</dbReference>
<dbReference type="Pfam" id="PF13403">
    <property type="entry name" value="Hint_2"/>
    <property type="match status" value="1"/>
</dbReference>
<dbReference type="KEGG" id="ptp:RCA23_c15990"/>
<protein>
    <recommendedName>
        <fullName evidence="1">Hedgehog/Intein (Hint) domain-containing protein</fullName>
    </recommendedName>
</protein>
<dbReference type="SUPFAM" id="SSF51294">
    <property type="entry name" value="Hedgehog/intein (Hint) domain"/>
    <property type="match status" value="1"/>
</dbReference>
<dbReference type="GO" id="GO:0016539">
    <property type="term" value="P:intein-mediated protein splicing"/>
    <property type="evidence" value="ECO:0007669"/>
    <property type="project" value="InterPro"/>
</dbReference>
<dbReference type="InterPro" id="IPR028992">
    <property type="entry name" value="Hedgehog/Intein_dom"/>
</dbReference>
<dbReference type="Gene3D" id="2.60.120.260">
    <property type="entry name" value="Galactose-binding domain-like"/>
    <property type="match status" value="1"/>
</dbReference>
<feature type="domain" description="Hedgehog/Intein (Hint)" evidence="1">
    <location>
        <begin position="152"/>
        <end position="288"/>
    </location>
</feature>
<accession>A0AAN0RJ74</accession>
<evidence type="ECO:0000313" key="2">
    <source>
        <dbReference type="EMBL" id="AII87136.1"/>
    </source>
</evidence>
<keyword evidence="3" id="KW-1185">Reference proteome</keyword>
<dbReference type="Gene3D" id="2.170.16.10">
    <property type="entry name" value="Hedgehog/Intein (Hint) domain"/>
    <property type="match status" value="1"/>
</dbReference>
<reference evidence="2 3" key="1">
    <citation type="journal article" date="2014" name="ISME J.">
        <title>Adaptation of an abundant Roseobacter RCA organism to pelagic systems revealed by genomic and transcriptomic analyses.</title>
        <authorList>
            <person name="Voget S."/>
            <person name="Wemheuer B."/>
            <person name="Brinkhoff T."/>
            <person name="Vollmers J."/>
            <person name="Dietrich S."/>
            <person name="Giebel H.A."/>
            <person name="Beardsley C."/>
            <person name="Sardemann C."/>
            <person name="Bakenhus I."/>
            <person name="Billerbeck S."/>
            <person name="Daniel R."/>
            <person name="Simon M."/>
        </authorList>
    </citation>
    <scope>NUCLEOTIDE SEQUENCE [LARGE SCALE GENOMIC DNA]</scope>
    <source>
        <strain evidence="2 3">RCA23</strain>
    </source>
</reference>
<dbReference type="Proteomes" id="UP000028680">
    <property type="component" value="Chromosome"/>
</dbReference>
<dbReference type="RefSeq" id="WP_081870932.1">
    <property type="nucleotide sequence ID" value="NZ_CP003984.1"/>
</dbReference>
<sequence length="344" mass="37141">MKNLLTNGSFEGPHTTWTAIASGDAAGWFAVTNTPDLNRNLLGAGSATDGDDWIWFGENESLGQTLTTPLTVGTPYSLSVDLDPVTAAPTTPVLRVLDQANNVIGSVIVTTPGGYATFTLAITPVITVTEIRLEAFGNGFMSMDNANLQIACFTRGSQIKTQSGEVAIEDLAVGDRVETLDHGLQPIRWIGSSKCQATGNMAPILIRKGALGNTRDLRVSPQHRMLLSGWHAEVLFGEREVLATAKSLVNDHSILREEGGEVEYFHMLFDSHEIVYAEGAPSESFHPGAEGWKALDEPTRNEILELFPQLANGNFDSYGPSARASLKYKEGSLLSHSMISQTQH</sequence>